<dbReference type="Gene3D" id="3.40.50.300">
    <property type="entry name" value="P-loop containing nucleotide triphosphate hydrolases"/>
    <property type="match status" value="1"/>
</dbReference>
<dbReference type="Pfam" id="PF24809">
    <property type="entry name" value="DUF7708"/>
    <property type="match status" value="1"/>
</dbReference>
<evidence type="ECO:0000259" key="2">
    <source>
        <dbReference type="PROSITE" id="PS50837"/>
    </source>
</evidence>
<protein>
    <recommendedName>
        <fullName evidence="2">NACHT domain-containing protein</fullName>
    </recommendedName>
</protein>
<accession>A0AA39YB79</accession>
<gene>
    <name evidence="3" type="ORF">B0T16DRAFT_410052</name>
</gene>
<dbReference type="InterPro" id="IPR027417">
    <property type="entry name" value="P-loop_NTPase"/>
</dbReference>
<dbReference type="Pfam" id="PF24883">
    <property type="entry name" value="NPHP3_N"/>
    <property type="match status" value="1"/>
</dbReference>
<evidence type="ECO:0000313" key="4">
    <source>
        <dbReference type="Proteomes" id="UP001174936"/>
    </source>
</evidence>
<name>A0AA39YB79_9PEZI</name>
<proteinExistence type="predicted"/>
<comment type="caution">
    <text evidence="3">The sequence shown here is derived from an EMBL/GenBank/DDBJ whole genome shotgun (WGS) entry which is preliminary data.</text>
</comment>
<dbReference type="SUPFAM" id="SSF52540">
    <property type="entry name" value="P-loop containing nucleoside triphosphate hydrolases"/>
    <property type="match status" value="1"/>
</dbReference>
<evidence type="ECO:0000313" key="3">
    <source>
        <dbReference type="EMBL" id="KAK0649423.1"/>
    </source>
</evidence>
<dbReference type="PANTHER" id="PTHR10039:SF14">
    <property type="entry name" value="NACHT DOMAIN-CONTAINING PROTEIN"/>
    <property type="match status" value="1"/>
</dbReference>
<evidence type="ECO:0000256" key="1">
    <source>
        <dbReference type="ARBA" id="ARBA00022737"/>
    </source>
</evidence>
<organism evidence="3 4">
    <name type="scientific">Cercophora newfieldiana</name>
    <dbReference type="NCBI Taxonomy" id="92897"/>
    <lineage>
        <taxon>Eukaryota</taxon>
        <taxon>Fungi</taxon>
        <taxon>Dikarya</taxon>
        <taxon>Ascomycota</taxon>
        <taxon>Pezizomycotina</taxon>
        <taxon>Sordariomycetes</taxon>
        <taxon>Sordariomycetidae</taxon>
        <taxon>Sordariales</taxon>
        <taxon>Lasiosphaeriaceae</taxon>
        <taxon>Cercophora</taxon>
    </lineage>
</organism>
<dbReference type="AlphaFoldDB" id="A0AA39YB79"/>
<dbReference type="PANTHER" id="PTHR10039">
    <property type="entry name" value="AMELOGENIN"/>
    <property type="match status" value="1"/>
</dbReference>
<dbReference type="Proteomes" id="UP001174936">
    <property type="component" value="Unassembled WGS sequence"/>
</dbReference>
<dbReference type="InterPro" id="IPR056884">
    <property type="entry name" value="NPHP3-like_N"/>
</dbReference>
<keyword evidence="4" id="KW-1185">Reference proteome</keyword>
<dbReference type="InterPro" id="IPR007111">
    <property type="entry name" value="NACHT_NTPase"/>
</dbReference>
<dbReference type="EMBL" id="JAULSV010000003">
    <property type="protein sequence ID" value="KAK0649423.1"/>
    <property type="molecule type" value="Genomic_DNA"/>
</dbReference>
<dbReference type="PROSITE" id="PS50837">
    <property type="entry name" value="NACHT"/>
    <property type="match status" value="1"/>
</dbReference>
<sequence>MLDAPVAPPDAGTLFTQARDTFLASLSAAERQNLSGCSDINEVLDRIASIASLSKAKKRIFPCLEKIKTFGDNMSTYFKVLEIFCGSHPEWANLALGSLFLVLQLSSNFVSFFEKLCDTVQQFGERMPRYQELYDAFASRPGAISGQLRRSLLCVYTHIFEFFTAVSRVFSKQCGRIKRTPQVIASLMWKPFDLRFQKILAYIKIHQEIVRDELQFASIAASQSTIRKDISQLEALIKAADGMADTHDQLSKTLISMQLMQWLQPPEYELDLEHAQQEKTECTMEWIWELPQLIEWKSENRNSQESSSSIFWIQGNPGSGKTVLASSIIAGLPSVDSARSSDYPVEVMYFFFNQTSHMRGTRNSLPNAYRALAAQLYHRFHHLEKVHNVFAMGTNRMATKLTPASVNELVEAISQCLPHLPNLFFVLDALDECEDSDKLLKQLRQWCDSSPLRVLLLSRPDLASLRRTIPAGSKMLLDRNFINGDIAMYLQPEIEIMCLEGLLPSYADVGSIVNHLVDRAEGMFLWARLMVNYISSQEALTRRQRMDMIMEPKSEGLDSLGDLYDRIANRIRSSTPRNKELAHKALLWIAHTCLDSLELREAIWPESRDPEDKDETGTEQFEHAVIITCCCGLVEKRQTGKFHYIHLTALEFARLGSTFSERPNGALIPGEGEAKVAIVARLLSYLAALPPRPLFGQLGGKAIRIPLGAAGLCFPFPAFHGFPLQSMRSSCQ</sequence>
<reference evidence="3" key="1">
    <citation type="submission" date="2023-06" db="EMBL/GenBank/DDBJ databases">
        <title>Genome-scale phylogeny and comparative genomics of the fungal order Sordariales.</title>
        <authorList>
            <consortium name="Lawrence Berkeley National Laboratory"/>
            <person name="Hensen N."/>
            <person name="Bonometti L."/>
            <person name="Westerberg I."/>
            <person name="Brannstrom I.O."/>
            <person name="Guillou S."/>
            <person name="Cros-Aarteil S."/>
            <person name="Calhoun S."/>
            <person name="Haridas S."/>
            <person name="Kuo A."/>
            <person name="Mondo S."/>
            <person name="Pangilinan J."/>
            <person name="Riley R."/>
            <person name="Labutti K."/>
            <person name="Andreopoulos B."/>
            <person name="Lipzen A."/>
            <person name="Chen C."/>
            <person name="Yanf M."/>
            <person name="Daum C."/>
            <person name="Ng V."/>
            <person name="Clum A."/>
            <person name="Steindorff A."/>
            <person name="Ohm R."/>
            <person name="Martin F."/>
            <person name="Silar P."/>
            <person name="Natvig D."/>
            <person name="Lalanne C."/>
            <person name="Gautier V."/>
            <person name="Ament-Velasquez S.L."/>
            <person name="Kruys A."/>
            <person name="Hutchinson M.I."/>
            <person name="Powell A.J."/>
            <person name="Barry K."/>
            <person name="Miller A.N."/>
            <person name="Grigoriev I.V."/>
            <person name="Debuchy R."/>
            <person name="Gladieux P."/>
            <person name="Thoren M.H."/>
            <person name="Johannesson H."/>
        </authorList>
    </citation>
    <scope>NUCLEOTIDE SEQUENCE</scope>
    <source>
        <strain evidence="3">SMH2532-1</strain>
    </source>
</reference>
<dbReference type="InterPro" id="IPR056125">
    <property type="entry name" value="DUF7708"/>
</dbReference>
<feature type="domain" description="NACHT" evidence="2">
    <location>
        <begin position="309"/>
        <end position="461"/>
    </location>
</feature>
<keyword evidence="1" id="KW-0677">Repeat</keyword>